<evidence type="ECO:0000256" key="1">
    <source>
        <dbReference type="ARBA" id="ARBA00023125"/>
    </source>
</evidence>
<dbReference type="EMBL" id="JARPUR010000001">
    <property type="protein sequence ID" value="KAK4886542.1"/>
    <property type="molecule type" value="Genomic_DNA"/>
</dbReference>
<sequence length="373" mass="42298">MSDFSCTPPEIREIAENAVSNLLPNKSRAQYEKEFNKFQEWCNGNKIKVVSENVMLSYFDIQQKKYKPSTLWSIYSMLKCCLNMYKDVDISKYNKLQALLKRTSAGYAPKKSKILEEEEINKFTQEGDDRTYLAMKVILIIGYNGACRREELTNILVQDIEYKPDAIVIHIPKTKNNIPRTFAITNPQWIDLIKSYFNLRPEEVTHNRFFLTYRNGQCINSPIGINTMGKVSKNIASYLKLPNPELFTGHCFRSSSATHLANRGCDLLTLKRHGGWKSSAVAEGYVEASLQKRIEVSQMLGSQSTNSNLLRCSGVSQLQINSDTNKNTTVTGNSSLLQNIVETNLPGIIINAQDRSNVNINVYNNCTFQGKSN</sequence>
<keyword evidence="5" id="KW-1185">Reference proteome</keyword>
<evidence type="ECO:0000313" key="5">
    <source>
        <dbReference type="Proteomes" id="UP001353858"/>
    </source>
</evidence>
<accession>A0AAN7PHE5</accession>
<dbReference type="InterPro" id="IPR013762">
    <property type="entry name" value="Integrase-like_cat_sf"/>
</dbReference>
<proteinExistence type="predicted"/>
<evidence type="ECO:0000256" key="2">
    <source>
        <dbReference type="ARBA" id="ARBA00023172"/>
    </source>
</evidence>
<dbReference type="GO" id="GO:0003677">
    <property type="term" value="F:DNA binding"/>
    <property type="evidence" value="ECO:0007669"/>
    <property type="project" value="UniProtKB-KW"/>
</dbReference>
<dbReference type="GO" id="GO:0006310">
    <property type="term" value="P:DNA recombination"/>
    <property type="evidence" value="ECO:0007669"/>
    <property type="project" value="UniProtKB-KW"/>
</dbReference>
<dbReference type="AlphaFoldDB" id="A0AAN7PHE5"/>
<reference evidence="5" key="1">
    <citation type="submission" date="2023-01" db="EMBL/GenBank/DDBJ databases">
        <title>Key to firefly adult light organ development and bioluminescence: homeobox transcription factors regulate luciferase expression and transportation to peroxisome.</title>
        <authorList>
            <person name="Fu X."/>
        </authorList>
    </citation>
    <scope>NUCLEOTIDE SEQUENCE [LARGE SCALE GENOMIC DNA]</scope>
</reference>
<evidence type="ECO:0000259" key="3">
    <source>
        <dbReference type="PROSITE" id="PS51898"/>
    </source>
</evidence>
<dbReference type="InterPro" id="IPR050090">
    <property type="entry name" value="Tyrosine_recombinase_XerCD"/>
</dbReference>
<organism evidence="4 5">
    <name type="scientific">Aquatica leii</name>
    <dbReference type="NCBI Taxonomy" id="1421715"/>
    <lineage>
        <taxon>Eukaryota</taxon>
        <taxon>Metazoa</taxon>
        <taxon>Ecdysozoa</taxon>
        <taxon>Arthropoda</taxon>
        <taxon>Hexapoda</taxon>
        <taxon>Insecta</taxon>
        <taxon>Pterygota</taxon>
        <taxon>Neoptera</taxon>
        <taxon>Endopterygota</taxon>
        <taxon>Coleoptera</taxon>
        <taxon>Polyphaga</taxon>
        <taxon>Elateriformia</taxon>
        <taxon>Elateroidea</taxon>
        <taxon>Lampyridae</taxon>
        <taxon>Luciolinae</taxon>
        <taxon>Aquatica</taxon>
    </lineage>
</organism>
<evidence type="ECO:0000313" key="4">
    <source>
        <dbReference type="EMBL" id="KAK4886542.1"/>
    </source>
</evidence>
<dbReference type="InterPro" id="IPR011010">
    <property type="entry name" value="DNA_brk_join_enz"/>
</dbReference>
<dbReference type="Proteomes" id="UP001353858">
    <property type="component" value="Unassembled WGS sequence"/>
</dbReference>
<dbReference type="PANTHER" id="PTHR30349:SF41">
    <property type="entry name" value="INTEGRASE_RECOMBINASE PROTEIN MJ0367-RELATED"/>
    <property type="match status" value="1"/>
</dbReference>
<dbReference type="PANTHER" id="PTHR30349">
    <property type="entry name" value="PHAGE INTEGRASE-RELATED"/>
    <property type="match status" value="1"/>
</dbReference>
<dbReference type="Pfam" id="PF00589">
    <property type="entry name" value="Phage_integrase"/>
    <property type="match status" value="1"/>
</dbReference>
<dbReference type="GO" id="GO:0015074">
    <property type="term" value="P:DNA integration"/>
    <property type="evidence" value="ECO:0007669"/>
    <property type="project" value="InterPro"/>
</dbReference>
<keyword evidence="1" id="KW-0238">DNA-binding</keyword>
<dbReference type="CDD" id="cd00397">
    <property type="entry name" value="DNA_BRE_C"/>
    <property type="match status" value="1"/>
</dbReference>
<comment type="caution">
    <text evidence="4">The sequence shown here is derived from an EMBL/GenBank/DDBJ whole genome shotgun (WGS) entry which is preliminary data.</text>
</comment>
<dbReference type="PROSITE" id="PS51898">
    <property type="entry name" value="TYR_RECOMBINASE"/>
    <property type="match status" value="1"/>
</dbReference>
<dbReference type="Gene3D" id="1.10.443.10">
    <property type="entry name" value="Intergrase catalytic core"/>
    <property type="match status" value="1"/>
</dbReference>
<gene>
    <name evidence="4" type="ORF">RN001_002813</name>
</gene>
<dbReference type="SUPFAM" id="SSF56349">
    <property type="entry name" value="DNA breaking-rejoining enzymes"/>
    <property type="match status" value="1"/>
</dbReference>
<feature type="domain" description="Tyr recombinase" evidence="3">
    <location>
        <begin position="110"/>
        <end position="298"/>
    </location>
</feature>
<protein>
    <recommendedName>
        <fullName evidence="3">Tyr recombinase domain-containing protein</fullName>
    </recommendedName>
</protein>
<name>A0AAN7PHE5_9COLE</name>
<dbReference type="InterPro" id="IPR002104">
    <property type="entry name" value="Integrase_catalytic"/>
</dbReference>
<keyword evidence="2" id="KW-0233">DNA recombination</keyword>